<dbReference type="EMBL" id="RDQH01000332">
    <property type="protein sequence ID" value="RXH97275.1"/>
    <property type="molecule type" value="Genomic_DNA"/>
</dbReference>
<evidence type="ECO:0000313" key="2">
    <source>
        <dbReference type="Proteomes" id="UP000290289"/>
    </source>
</evidence>
<comment type="caution">
    <text evidence="1">The sequence shown here is derived from an EMBL/GenBank/DDBJ whole genome shotgun (WGS) entry which is preliminary data.</text>
</comment>
<sequence>MVKPTKGSIVQTSKKQRLARLEKRITFLNFEFIGHIESYECSREGKAEIEEECNKGFEDSR</sequence>
<keyword evidence="2" id="KW-1185">Reference proteome</keyword>
<reference evidence="1 2" key="1">
    <citation type="submission" date="2018-10" db="EMBL/GenBank/DDBJ databases">
        <title>A high-quality apple genome assembly.</title>
        <authorList>
            <person name="Hu J."/>
        </authorList>
    </citation>
    <scope>NUCLEOTIDE SEQUENCE [LARGE SCALE GENOMIC DNA]</scope>
    <source>
        <strain evidence="2">cv. HFTH1</strain>
        <tissue evidence="1">Young leaf</tissue>
    </source>
</reference>
<dbReference type="AlphaFoldDB" id="A0A498JQ55"/>
<dbReference type="Proteomes" id="UP000290289">
    <property type="component" value="Chromosome 6"/>
</dbReference>
<name>A0A498JQ55_MALDO</name>
<protein>
    <submittedName>
        <fullName evidence="1">Uncharacterized protein</fullName>
    </submittedName>
</protein>
<gene>
    <name evidence="1" type="ORF">DVH24_035943</name>
</gene>
<evidence type="ECO:0000313" key="1">
    <source>
        <dbReference type="EMBL" id="RXH97275.1"/>
    </source>
</evidence>
<proteinExistence type="predicted"/>
<accession>A0A498JQ55</accession>
<organism evidence="1 2">
    <name type="scientific">Malus domestica</name>
    <name type="common">Apple</name>
    <name type="synonym">Pyrus malus</name>
    <dbReference type="NCBI Taxonomy" id="3750"/>
    <lineage>
        <taxon>Eukaryota</taxon>
        <taxon>Viridiplantae</taxon>
        <taxon>Streptophyta</taxon>
        <taxon>Embryophyta</taxon>
        <taxon>Tracheophyta</taxon>
        <taxon>Spermatophyta</taxon>
        <taxon>Magnoliopsida</taxon>
        <taxon>eudicotyledons</taxon>
        <taxon>Gunneridae</taxon>
        <taxon>Pentapetalae</taxon>
        <taxon>rosids</taxon>
        <taxon>fabids</taxon>
        <taxon>Rosales</taxon>
        <taxon>Rosaceae</taxon>
        <taxon>Amygdaloideae</taxon>
        <taxon>Maleae</taxon>
        <taxon>Malus</taxon>
    </lineage>
</organism>